<reference evidence="6" key="1">
    <citation type="journal article" date="2019" name="PLoS Negl. Trop. Dis.">
        <title>Revisiting the worldwide diversity of Leptospira species in the environment.</title>
        <authorList>
            <person name="Vincent A.T."/>
            <person name="Schiettekatte O."/>
            <person name="Bourhy P."/>
            <person name="Veyrier F.J."/>
            <person name="Picardeau M."/>
        </authorList>
    </citation>
    <scope>NUCLEOTIDE SEQUENCE [LARGE SCALE GENOMIC DNA]</scope>
    <source>
        <strain evidence="6">201800301</strain>
    </source>
</reference>
<evidence type="ECO:0000313" key="7">
    <source>
        <dbReference type="Proteomes" id="UP000298097"/>
    </source>
</evidence>
<feature type="domain" description="Imelysin-like" evidence="5">
    <location>
        <begin position="87"/>
        <end position="409"/>
    </location>
</feature>
<comment type="subcellular location">
    <subcellularLocation>
        <location evidence="1">Cell envelope</location>
    </subcellularLocation>
</comment>
<feature type="transmembrane region" description="Helical" evidence="4">
    <location>
        <begin position="21"/>
        <end position="38"/>
    </location>
</feature>
<dbReference type="InterPro" id="IPR038352">
    <property type="entry name" value="Imelysin_sf"/>
</dbReference>
<keyword evidence="4" id="KW-1133">Transmembrane helix</keyword>
<evidence type="ECO:0000256" key="3">
    <source>
        <dbReference type="SAM" id="MobiDB-lite"/>
    </source>
</evidence>
<dbReference type="EMBL" id="RQEY01000023">
    <property type="protein sequence ID" value="TGK36500.1"/>
    <property type="molecule type" value="Genomic_DNA"/>
</dbReference>
<dbReference type="RefSeq" id="WP_135775751.1">
    <property type="nucleotide sequence ID" value="NZ_RQEY01000023.1"/>
</dbReference>
<dbReference type="InterPro" id="IPR018976">
    <property type="entry name" value="Imelysin-like"/>
</dbReference>
<evidence type="ECO:0000256" key="4">
    <source>
        <dbReference type="SAM" id="Phobius"/>
    </source>
</evidence>
<comment type="caution">
    <text evidence="6">The sequence shown here is derived from an EMBL/GenBank/DDBJ whole genome shotgun (WGS) entry which is preliminary data.</text>
</comment>
<organism evidence="6 7">
    <name type="scientific">Leptospira andrefontaineae</name>
    <dbReference type="NCBI Taxonomy" id="2484976"/>
    <lineage>
        <taxon>Bacteria</taxon>
        <taxon>Pseudomonadati</taxon>
        <taxon>Spirochaetota</taxon>
        <taxon>Spirochaetia</taxon>
        <taxon>Leptospirales</taxon>
        <taxon>Leptospiraceae</taxon>
        <taxon>Leptospira</taxon>
    </lineage>
</organism>
<sequence length="433" mass="45732">MRQNNSVRSGRFGRFFRIKKLILTAWIILSIFLLSIFISCSHKNSASGAANANGYLYQMFNSFDPRSLLQNLGNNIIPPLFVNLEASRVALVNATNDLCASDSLASAQAAWIAHKSDLKKVEPFRFGTTLAYFSRMDPFLINYLTLSPPSSISTVDVTSGLDQLDSFTVGDLNDAQQAIGQMKNMEKGISAIEYILFSRAGVNRGTAPNCGADFANAPDGRAALLRALVLEYSGHVLNVTTAWDVGGTNPLGTQLATAGNGSSATFPSSGAALDAVFAGTIQLLNTMKDGKLEIPEGLSGGGSGSSPKPDRAESRFSGRSFDNIIDNLSTFKAIYTGNGTGAGLKDYVKFYSPELAEEIDGEIAELEEHLGDITSSYSPSDPSTAWGSSNTTNFAAIKSSIADLSELLKILNTELAALTGSSPVSGGPGGDGD</sequence>
<dbReference type="AlphaFoldDB" id="A0A4R9GYF6"/>
<accession>A0A4R9GYF6</accession>
<protein>
    <submittedName>
        <fullName evidence="6">Imelysin</fullName>
    </submittedName>
</protein>
<evidence type="ECO:0000259" key="5">
    <source>
        <dbReference type="Pfam" id="PF09375"/>
    </source>
</evidence>
<dbReference type="OrthoDB" id="317140at2"/>
<evidence type="ECO:0000256" key="1">
    <source>
        <dbReference type="ARBA" id="ARBA00004196"/>
    </source>
</evidence>
<name>A0A4R9GYF6_9LEPT</name>
<dbReference type="Proteomes" id="UP000298097">
    <property type="component" value="Unassembled WGS sequence"/>
</dbReference>
<keyword evidence="7" id="KW-1185">Reference proteome</keyword>
<keyword evidence="4" id="KW-0472">Membrane</keyword>
<gene>
    <name evidence="6" type="ORF">EHO65_17020</name>
</gene>
<feature type="region of interest" description="Disordered" evidence="3">
    <location>
        <begin position="294"/>
        <end position="316"/>
    </location>
</feature>
<evidence type="ECO:0000256" key="2">
    <source>
        <dbReference type="ARBA" id="ARBA00022729"/>
    </source>
</evidence>
<dbReference type="Pfam" id="PF09375">
    <property type="entry name" value="Peptidase_M75"/>
    <property type="match status" value="1"/>
</dbReference>
<dbReference type="CDD" id="cd14659">
    <property type="entry name" value="Imelysin-like_IPPA"/>
    <property type="match status" value="1"/>
</dbReference>
<keyword evidence="2" id="KW-0732">Signal</keyword>
<keyword evidence="4" id="KW-0812">Transmembrane</keyword>
<evidence type="ECO:0000313" key="6">
    <source>
        <dbReference type="EMBL" id="TGK36500.1"/>
    </source>
</evidence>
<dbReference type="Gene3D" id="1.20.1420.20">
    <property type="entry name" value="M75 peptidase, HXXE motif"/>
    <property type="match status" value="1"/>
</dbReference>
<proteinExistence type="predicted"/>
<dbReference type="GO" id="GO:0030313">
    <property type="term" value="C:cell envelope"/>
    <property type="evidence" value="ECO:0007669"/>
    <property type="project" value="UniProtKB-SubCell"/>
</dbReference>
<dbReference type="InterPro" id="IPR034984">
    <property type="entry name" value="Imelysin-like_IPPA"/>
</dbReference>